<keyword evidence="17" id="KW-0675">Receptor</keyword>
<dbReference type="KEGG" id="asq:AVL57_01785"/>
<evidence type="ECO:0000256" key="1">
    <source>
        <dbReference type="ARBA" id="ARBA00004571"/>
    </source>
</evidence>
<dbReference type="Proteomes" id="UP000056750">
    <property type="component" value="Chromosome"/>
</dbReference>
<reference evidence="17" key="2">
    <citation type="submission" date="2023-07" db="EMBL/GenBank/DDBJ databases">
        <title>Genome content predicts the carbon catabolic preferences of heterotrophic bacteria.</title>
        <authorList>
            <person name="Gralka M."/>
        </authorList>
    </citation>
    <scope>NUCLEOTIDE SEQUENCE</scope>
    <source>
        <strain evidence="17">F2M12</strain>
    </source>
</reference>
<dbReference type="PANTHER" id="PTHR32552:SF81">
    <property type="entry name" value="TONB-DEPENDENT OUTER MEMBRANE RECEPTOR"/>
    <property type="match status" value="1"/>
</dbReference>
<protein>
    <submittedName>
        <fullName evidence="17">TonB-dependent receptor</fullName>
    </submittedName>
</protein>
<evidence type="ECO:0000313" key="19">
    <source>
        <dbReference type="Proteomes" id="UP001170717"/>
    </source>
</evidence>
<keyword evidence="2 11" id="KW-0813">Transport</keyword>
<dbReference type="GO" id="GO:0006826">
    <property type="term" value="P:iron ion transport"/>
    <property type="evidence" value="ECO:0007669"/>
    <property type="project" value="UniProtKB-KW"/>
</dbReference>
<keyword evidence="6" id="KW-0408">Iron</keyword>
<keyword evidence="13" id="KW-0732">Signal</keyword>
<accession>A0AAW7Z2P5</accession>
<dbReference type="EMBL" id="CP013926">
    <property type="protein sequence ID" value="AMJ72815.1"/>
    <property type="molecule type" value="Genomic_DNA"/>
</dbReference>
<evidence type="ECO:0000256" key="12">
    <source>
        <dbReference type="RuleBase" id="RU003357"/>
    </source>
</evidence>
<evidence type="ECO:0000259" key="14">
    <source>
        <dbReference type="Pfam" id="PF00593"/>
    </source>
</evidence>
<evidence type="ECO:0000313" key="17">
    <source>
        <dbReference type="EMBL" id="MDO6577587.1"/>
    </source>
</evidence>
<feature type="chain" id="PRO_5043902913" evidence="13">
    <location>
        <begin position="29"/>
        <end position="842"/>
    </location>
</feature>
<proteinExistence type="inferred from homology"/>
<evidence type="ECO:0000313" key="18">
    <source>
        <dbReference type="Proteomes" id="UP000056750"/>
    </source>
</evidence>
<dbReference type="RefSeq" id="WP_057794874.1">
    <property type="nucleotide sequence ID" value="NZ_CAXIBE010000037.1"/>
</dbReference>
<keyword evidence="7" id="KW-0406">Ion transport</keyword>
<dbReference type="EMBL" id="JAUOQI010000005">
    <property type="protein sequence ID" value="MDO6577587.1"/>
    <property type="molecule type" value="Genomic_DNA"/>
</dbReference>
<evidence type="ECO:0000256" key="6">
    <source>
        <dbReference type="ARBA" id="ARBA00023004"/>
    </source>
</evidence>
<keyword evidence="9 11" id="KW-0472">Membrane</keyword>
<evidence type="ECO:0000256" key="9">
    <source>
        <dbReference type="ARBA" id="ARBA00023136"/>
    </source>
</evidence>
<feature type="signal peptide" evidence="13">
    <location>
        <begin position="1"/>
        <end position="28"/>
    </location>
</feature>
<evidence type="ECO:0000256" key="8">
    <source>
        <dbReference type="ARBA" id="ARBA00023077"/>
    </source>
</evidence>
<dbReference type="PANTHER" id="PTHR32552">
    <property type="entry name" value="FERRICHROME IRON RECEPTOR-RELATED"/>
    <property type="match status" value="1"/>
</dbReference>
<dbReference type="PROSITE" id="PS52016">
    <property type="entry name" value="TONB_DEPENDENT_REC_3"/>
    <property type="match status" value="1"/>
</dbReference>
<dbReference type="AlphaFoldDB" id="A0AAW7Z2P5"/>
<reference evidence="16 18" key="1">
    <citation type="submission" date="2015-12" db="EMBL/GenBank/DDBJ databases">
        <title>Intraspecies pangenome expansion in the marine bacterium Alteromonas.</title>
        <authorList>
            <person name="Lopez-Perez M."/>
            <person name="Rodriguez-Valera F."/>
        </authorList>
    </citation>
    <scope>NUCLEOTIDE SEQUENCE [LARGE SCALE GENOMIC DNA]</scope>
    <source>
        <strain evidence="16 18">LMG 21861</strain>
    </source>
</reference>
<keyword evidence="3 11" id="KW-1134">Transmembrane beta strand</keyword>
<feature type="domain" description="TonB-dependent receptor-like beta-barrel" evidence="14">
    <location>
        <begin position="303"/>
        <end position="807"/>
    </location>
</feature>
<dbReference type="Pfam" id="PF07715">
    <property type="entry name" value="Plug"/>
    <property type="match status" value="1"/>
</dbReference>
<dbReference type="Pfam" id="PF00593">
    <property type="entry name" value="TonB_dep_Rec_b-barrel"/>
    <property type="match status" value="1"/>
</dbReference>
<evidence type="ECO:0000259" key="15">
    <source>
        <dbReference type="Pfam" id="PF07715"/>
    </source>
</evidence>
<dbReference type="InterPro" id="IPR012910">
    <property type="entry name" value="Plug_dom"/>
</dbReference>
<keyword evidence="18" id="KW-1185">Reference proteome</keyword>
<evidence type="ECO:0000256" key="3">
    <source>
        <dbReference type="ARBA" id="ARBA00022452"/>
    </source>
</evidence>
<comment type="similarity">
    <text evidence="11 12">Belongs to the TonB-dependent receptor family.</text>
</comment>
<evidence type="ECO:0000256" key="10">
    <source>
        <dbReference type="ARBA" id="ARBA00023237"/>
    </source>
</evidence>
<dbReference type="Proteomes" id="UP001170717">
    <property type="component" value="Unassembled WGS sequence"/>
</dbReference>
<dbReference type="InterPro" id="IPR000531">
    <property type="entry name" value="Beta-barrel_TonB"/>
</dbReference>
<keyword evidence="10 11" id="KW-0998">Cell outer membrane</keyword>
<dbReference type="GeneID" id="83256394"/>
<evidence type="ECO:0000256" key="5">
    <source>
        <dbReference type="ARBA" id="ARBA00022692"/>
    </source>
</evidence>
<keyword evidence="5 11" id="KW-0812">Transmembrane</keyword>
<dbReference type="SUPFAM" id="SSF56935">
    <property type="entry name" value="Porins"/>
    <property type="match status" value="1"/>
</dbReference>
<evidence type="ECO:0000256" key="13">
    <source>
        <dbReference type="SAM" id="SignalP"/>
    </source>
</evidence>
<keyword evidence="4" id="KW-0410">Iron transport</keyword>
<evidence type="ECO:0000256" key="7">
    <source>
        <dbReference type="ARBA" id="ARBA00023065"/>
    </source>
</evidence>
<evidence type="ECO:0000256" key="11">
    <source>
        <dbReference type="PROSITE-ProRule" id="PRU01360"/>
    </source>
</evidence>
<evidence type="ECO:0000313" key="16">
    <source>
        <dbReference type="EMBL" id="AMJ72815.1"/>
    </source>
</evidence>
<organism evidence="17 19">
    <name type="scientific">Alteromonas stellipolaris</name>
    <dbReference type="NCBI Taxonomy" id="233316"/>
    <lineage>
        <taxon>Bacteria</taxon>
        <taxon>Pseudomonadati</taxon>
        <taxon>Pseudomonadota</taxon>
        <taxon>Gammaproteobacteria</taxon>
        <taxon>Alteromonadales</taxon>
        <taxon>Alteromonadaceae</taxon>
        <taxon>Alteromonas/Salinimonas group</taxon>
        <taxon>Alteromonas</taxon>
    </lineage>
</organism>
<dbReference type="InterPro" id="IPR036942">
    <property type="entry name" value="Beta-barrel_TonB_sf"/>
</dbReference>
<dbReference type="InterPro" id="IPR039426">
    <property type="entry name" value="TonB-dep_rcpt-like"/>
</dbReference>
<sequence length="842" mass="93749">MKMLRKTKVNYAVCIAMAAAVDVPLAFADIQETQQATEQVAEETQPTKKPKRAAIELIEVTATRRAQSIQSVPISVTALSERALKENNISKFDDYIEMIPSASMGGRGPGQSDVYIRGLALGHNGITGTEFTPAPTVGLYLDDMPISATGRNLDVYVTDVERLEVLAGPQGTLFGASAQAGALRIITNKPDSGGFDAGFELDYSQTKGGDDSTSIEGFVNIPIIEDELAVRITAYNDKQGGYIDNVYSTFTLDPTINPNANPDFFNNGDVEQGLKDQWVDATYTEIDNEEFVEDDFNDSEYIGVRFGVSWEPTTDFSILLQHTHQDLDVDGVFDYDPTLGEMNVARFDDDRLEDSFDLTSWTIEKQLEYVDIVYTGGYLDRDIYQTVDYIGYNNSGAFAADYYTCTYTEVRQCLDPSKRFVGQVTNERLTHEIRFSSPYDKPVRGVLGLFYDDQTITHDGEYDYAAAPELGFFQNRPNVGSTANNPDFREPGVTFINDLTREEQQTAIFGELAWDITDKLTATAGLRYYELEATFLGSSAFANTSVFGATEDFPDYGRNYDVSLADISPLKQDGTITKFTLDYQFSKDILVYATYSEGYRAGGFNRLSGPAINTNNLPEFEDFVVPDTYESDEVVNMELGWKTTFNNGNLKINGAIYKIDWDNIQVAILDSANILQLTFTDNVADAEILGIELDAAWTATDNLTLFAAVSNNHSEITDLVSGISFTLAPEGSELALSPELNYSLRGRYDWTVKNVDAYGQVTLQYTDESYSSMYIDAREKQDSYTLVNASVGANFDEWGVELYVDNLTDEIAEKYINTIDDIRRVTTNRPRTIGMRVSYAFN</sequence>
<keyword evidence="8 12" id="KW-0798">TonB box</keyword>
<name>A0AAW7Z2P5_9ALTE</name>
<comment type="subcellular location">
    <subcellularLocation>
        <location evidence="1 11">Cell outer membrane</location>
        <topology evidence="1 11">Multi-pass membrane protein</topology>
    </subcellularLocation>
</comment>
<dbReference type="Gene3D" id="2.40.170.20">
    <property type="entry name" value="TonB-dependent receptor, beta-barrel domain"/>
    <property type="match status" value="2"/>
</dbReference>
<evidence type="ECO:0000256" key="2">
    <source>
        <dbReference type="ARBA" id="ARBA00022448"/>
    </source>
</evidence>
<feature type="domain" description="TonB-dependent receptor plug" evidence="15">
    <location>
        <begin position="69"/>
        <end position="182"/>
    </location>
</feature>
<dbReference type="GO" id="GO:0009279">
    <property type="term" value="C:cell outer membrane"/>
    <property type="evidence" value="ECO:0007669"/>
    <property type="project" value="UniProtKB-SubCell"/>
</dbReference>
<gene>
    <name evidence="16" type="ORF">AVL57_01785</name>
    <name evidence="17" type="ORF">Q4527_09285</name>
</gene>
<evidence type="ECO:0000256" key="4">
    <source>
        <dbReference type="ARBA" id="ARBA00022496"/>
    </source>
</evidence>